<feature type="compositionally biased region" description="Acidic residues" evidence="1">
    <location>
        <begin position="177"/>
        <end position="190"/>
    </location>
</feature>
<evidence type="ECO:0000313" key="2">
    <source>
        <dbReference type="EMBL" id="AOY76731.1"/>
    </source>
</evidence>
<dbReference type="Proteomes" id="UP000192478">
    <property type="component" value="Chromosome"/>
</dbReference>
<dbReference type="AlphaFoldDB" id="A0AAC9RKC5"/>
<evidence type="ECO:0000256" key="1">
    <source>
        <dbReference type="SAM" id="MobiDB-lite"/>
    </source>
</evidence>
<keyword evidence="4" id="KW-1185">Reference proteome</keyword>
<gene>
    <name evidence="2" type="ORF">BJL90_13150</name>
    <name evidence="3" type="ORF">CLFO_15550</name>
</gene>
<reference evidence="3 5" key="2">
    <citation type="submission" date="2017-03" db="EMBL/GenBank/DDBJ databases">
        <title>Complete sequence of Clostridium formicaceticum DSM 92.</title>
        <authorList>
            <person name="Poehlein A."/>
            <person name="Karl M."/>
            <person name="Bengelsdorf F.R."/>
            <person name="Duerre P."/>
            <person name="Daniel R."/>
        </authorList>
    </citation>
    <scope>NUCLEOTIDE SEQUENCE [LARGE SCALE GENOMIC DNA]</scope>
    <source>
        <strain evidence="3 5">DSM 92</strain>
    </source>
</reference>
<dbReference type="EMBL" id="CP020559">
    <property type="protein sequence ID" value="ARE87167.1"/>
    <property type="molecule type" value="Genomic_DNA"/>
</dbReference>
<evidence type="ECO:0000313" key="4">
    <source>
        <dbReference type="Proteomes" id="UP000177894"/>
    </source>
</evidence>
<evidence type="ECO:0000313" key="5">
    <source>
        <dbReference type="Proteomes" id="UP000192478"/>
    </source>
</evidence>
<evidence type="ECO:0008006" key="6">
    <source>
        <dbReference type="Google" id="ProtNLM"/>
    </source>
</evidence>
<name>A0AAC9RKC5_9CLOT</name>
<protein>
    <recommendedName>
        <fullName evidence="6">Transposase</fullName>
    </recommendedName>
</protein>
<accession>A0AAC9RKC5</accession>
<sequence>MSRKGVPNKMTKWETHILPHLSDIKDWLLEGATDKEICDRLDISHDTWYRYMKEHEILSELVSMGKSVMDSQVEKALFKLAIGYEYEEIKTIVEEDKNGKKRTRIEKIKRHQPANATALSFWLRNRQPEKWNERKEIILDTKDNEQARKKLFLEMIQDDIVEAEYSEVDEGAKDYEDNILDAPQEDEYTD</sequence>
<dbReference type="RefSeq" id="WP_070968822.1">
    <property type="nucleotide sequence ID" value="NZ_CP017603.1"/>
</dbReference>
<feature type="region of interest" description="Disordered" evidence="1">
    <location>
        <begin position="168"/>
        <end position="190"/>
    </location>
</feature>
<organism evidence="3 5">
    <name type="scientific">Clostridium formicaceticum</name>
    <dbReference type="NCBI Taxonomy" id="1497"/>
    <lineage>
        <taxon>Bacteria</taxon>
        <taxon>Bacillati</taxon>
        <taxon>Bacillota</taxon>
        <taxon>Clostridia</taxon>
        <taxon>Eubacteriales</taxon>
        <taxon>Clostridiaceae</taxon>
        <taxon>Clostridium</taxon>
    </lineage>
</organism>
<reference evidence="2 4" key="1">
    <citation type="submission" date="2016-10" db="EMBL/GenBank/DDBJ databases">
        <title>Complete Genome Sequence of Acetogen Clostridium formicoaceticum ATCC 27076.</title>
        <authorList>
            <person name="Bao T."/>
            <person name="Cheng C."/>
            <person name="Zhao J."/>
            <person name="Yang S.-T."/>
            <person name="Wang J."/>
            <person name="Wang M."/>
        </authorList>
    </citation>
    <scope>NUCLEOTIDE SEQUENCE [LARGE SCALE GENOMIC DNA]</scope>
    <source>
        <strain evidence="2 4">ATCC 27076</strain>
    </source>
</reference>
<evidence type="ECO:0000313" key="3">
    <source>
        <dbReference type="EMBL" id="ARE87167.1"/>
    </source>
</evidence>
<proteinExistence type="predicted"/>
<dbReference type="KEGG" id="cfm:BJL90_13150"/>
<dbReference type="EMBL" id="CP017603">
    <property type="protein sequence ID" value="AOY76731.1"/>
    <property type="molecule type" value="Genomic_DNA"/>
</dbReference>
<dbReference type="Proteomes" id="UP000177894">
    <property type="component" value="Chromosome"/>
</dbReference>